<dbReference type="InterPro" id="IPR029026">
    <property type="entry name" value="tRNA_m1G_MTases_N"/>
</dbReference>
<reference evidence="12 13" key="1">
    <citation type="journal article" date="2020" name="Microbiol. Resour. Announc.">
        <title>Draft Genome Sequence of a Cladosporium Species Isolated from the Mesophotic Ascidian Didemnum maculosum.</title>
        <authorList>
            <person name="Gioti A."/>
            <person name="Siaperas R."/>
            <person name="Nikolaivits E."/>
            <person name="Le Goff G."/>
            <person name="Ouazzani J."/>
            <person name="Kotoulas G."/>
            <person name="Topakas E."/>
        </authorList>
    </citation>
    <scope>NUCLEOTIDE SEQUENCE [LARGE SCALE GENOMIC DNA]</scope>
    <source>
        <strain evidence="12 13">TM138-S3</strain>
    </source>
</reference>
<dbReference type="GeneID" id="96008954"/>
<evidence type="ECO:0000256" key="7">
    <source>
        <dbReference type="ARBA" id="ARBA00022946"/>
    </source>
</evidence>
<dbReference type="SUPFAM" id="SSF55315">
    <property type="entry name" value="L30e-like"/>
    <property type="match status" value="1"/>
</dbReference>
<evidence type="ECO:0000259" key="11">
    <source>
        <dbReference type="SMART" id="SM00967"/>
    </source>
</evidence>
<gene>
    <name evidence="12" type="ORF">WHR41_07512</name>
</gene>
<comment type="caution">
    <text evidence="12">The sequence shown here is derived from an EMBL/GenBank/DDBJ whole genome shotgun (WGS) entry which is preliminary data.</text>
</comment>
<accession>A0AB34KKA5</accession>
<dbReference type="Gene3D" id="3.40.1280.10">
    <property type="match status" value="1"/>
</dbReference>
<dbReference type="GO" id="GO:0005739">
    <property type="term" value="C:mitochondrion"/>
    <property type="evidence" value="ECO:0007669"/>
    <property type="project" value="UniProtKB-SubCell"/>
</dbReference>
<evidence type="ECO:0000256" key="8">
    <source>
        <dbReference type="ARBA" id="ARBA00023128"/>
    </source>
</evidence>
<evidence type="ECO:0000256" key="4">
    <source>
        <dbReference type="ARBA" id="ARBA00022603"/>
    </source>
</evidence>
<dbReference type="GO" id="GO:0003723">
    <property type="term" value="F:RNA binding"/>
    <property type="evidence" value="ECO:0007669"/>
    <property type="project" value="InterPro"/>
</dbReference>
<evidence type="ECO:0000313" key="13">
    <source>
        <dbReference type="Proteomes" id="UP000803884"/>
    </source>
</evidence>
<dbReference type="InterPro" id="IPR029028">
    <property type="entry name" value="Alpha/beta_knot_MTases"/>
</dbReference>
<dbReference type="PANTHER" id="PTHR46103">
    <property type="entry name" value="RRNA METHYLTRANSFERASE 1, MITOCHONDRIAL"/>
    <property type="match status" value="1"/>
</dbReference>
<dbReference type="GO" id="GO:0016435">
    <property type="term" value="F:rRNA (guanine) methyltransferase activity"/>
    <property type="evidence" value="ECO:0007669"/>
    <property type="project" value="TreeGrafter"/>
</dbReference>
<keyword evidence="8" id="KW-0496">Mitochondrion</keyword>
<dbReference type="SUPFAM" id="SSF75217">
    <property type="entry name" value="alpha/beta knot"/>
    <property type="match status" value="1"/>
</dbReference>
<feature type="domain" description="RNA 2-O ribose methyltransferase substrate binding" evidence="11">
    <location>
        <begin position="48"/>
        <end position="125"/>
    </location>
</feature>
<protein>
    <recommendedName>
        <fullName evidence="9">rRNA methyltransferase 1, mitochondrial</fullName>
    </recommendedName>
</protein>
<evidence type="ECO:0000256" key="10">
    <source>
        <dbReference type="SAM" id="MobiDB-lite"/>
    </source>
</evidence>
<dbReference type="Pfam" id="PF08032">
    <property type="entry name" value="SpoU_sub_bind"/>
    <property type="match status" value="1"/>
</dbReference>
<comment type="similarity">
    <text evidence="2">Belongs to the class IV-like SAM-binding methyltransferase superfamily. RNA methyltransferase TrmH family.</text>
</comment>
<keyword evidence="5" id="KW-0808">Transferase</keyword>
<evidence type="ECO:0000313" key="12">
    <source>
        <dbReference type="EMBL" id="KAL1583743.1"/>
    </source>
</evidence>
<comment type="subcellular location">
    <subcellularLocation>
        <location evidence="1">Mitochondrion</location>
    </subcellularLocation>
</comment>
<evidence type="ECO:0000256" key="1">
    <source>
        <dbReference type="ARBA" id="ARBA00004173"/>
    </source>
</evidence>
<evidence type="ECO:0000256" key="9">
    <source>
        <dbReference type="ARBA" id="ARBA00034881"/>
    </source>
</evidence>
<dbReference type="Proteomes" id="UP000803884">
    <property type="component" value="Unassembled WGS sequence"/>
</dbReference>
<feature type="region of interest" description="Disordered" evidence="10">
    <location>
        <begin position="1"/>
        <end position="36"/>
    </location>
</feature>
<evidence type="ECO:0000256" key="5">
    <source>
        <dbReference type="ARBA" id="ARBA00022679"/>
    </source>
</evidence>
<dbReference type="InterPro" id="IPR013123">
    <property type="entry name" value="SpoU_subst-bd"/>
</dbReference>
<dbReference type="InterPro" id="IPR047261">
    <property type="entry name" value="MRM1_MeTrfase_dom"/>
</dbReference>
<sequence>MRSRDSNSHANEASSTGEEVRGTKERKERKERDHIPMAIPYTTASSQFLYGVNPIVAALRANKRKFYKLHLKDAERTSDAREIRALAKDAGVPITYHRDTNLLDKISEGRPHNGAVLEASRLPSPPVAQMRKPDKDSGSVQLVLGSQNAEDADINGTSPTLTYDTSSWRHPFVLFLDGITDPGNLGGIVRTAHFYGVDAVAVAVNTCANLQSPIFAKASAGACEAVPILAVNKPSAFITDSGKAGWRICAAVAPDARSRSLNKQVTSGSLAVQSPLIRHPHILLLGSEGEGLRANLRSKADLEVTIERGMPSKSAIDVGVDSMNVGVAAGVLVDAFMRKPANTVAVDEASGSDRVF</sequence>
<dbReference type="InterPro" id="IPR029064">
    <property type="entry name" value="Ribosomal_eL30-like_sf"/>
</dbReference>
<dbReference type="Gene3D" id="3.30.1330.30">
    <property type="match status" value="1"/>
</dbReference>
<organism evidence="12 13">
    <name type="scientific">Cladosporium halotolerans</name>
    <dbReference type="NCBI Taxonomy" id="1052096"/>
    <lineage>
        <taxon>Eukaryota</taxon>
        <taxon>Fungi</taxon>
        <taxon>Dikarya</taxon>
        <taxon>Ascomycota</taxon>
        <taxon>Pezizomycotina</taxon>
        <taxon>Dothideomycetes</taxon>
        <taxon>Dothideomycetidae</taxon>
        <taxon>Cladosporiales</taxon>
        <taxon>Cladosporiaceae</taxon>
        <taxon>Cladosporium</taxon>
    </lineage>
</organism>
<dbReference type="PANTHER" id="PTHR46103:SF1">
    <property type="entry name" value="RRNA METHYLTRANSFERASE 1, MITOCHONDRIAL"/>
    <property type="match status" value="1"/>
</dbReference>
<keyword evidence="7" id="KW-0809">Transit peptide</keyword>
<evidence type="ECO:0000256" key="6">
    <source>
        <dbReference type="ARBA" id="ARBA00022691"/>
    </source>
</evidence>
<keyword evidence="6" id="KW-0949">S-adenosyl-L-methionine</keyword>
<keyword evidence="13" id="KW-1185">Reference proteome</keyword>
<dbReference type="Pfam" id="PF00588">
    <property type="entry name" value="SpoU_methylase"/>
    <property type="match status" value="1"/>
</dbReference>
<proteinExistence type="inferred from homology"/>
<name>A0AB34KKA5_9PEZI</name>
<dbReference type="RefSeq" id="XP_069226850.1">
    <property type="nucleotide sequence ID" value="XM_069376116.1"/>
</dbReference>
<dbReference type="SMART" id="SM00967">
    <property type="entry name" value="SpoU_sub_bind"/>
    <property type="match status" value="1"/>
</dbReference>
<dbReference type="CDD" id="cd18105">
    <property type="entry name" value="SpoU-like_MRM1"/>
    <property type="match status" value="1"/>
</dbReference>
<dbReference type="InterPro" id="IPR001537">
    <property type="entry name" value="SpoU_MeTrfase"/>
</dbReference>
<keyword evidence="3" id="KW-0698">rRNA processing</keyword>
<keyword evidence="4" id="KW-0489">Methyltransferase</keyword>
<feature type="compositionally biased region" description="Basic and acidic residues" evidence="10">
    <location>
        <begin position="18"/>
        <end position="35"/>
    </location>
</feature>
<dbReference type="EMBL" id="JAAQHG020000032">
    <property type="protein sequence ID" value="KAL1583743.1"/>
    <property type="molecule type" value="Genomic_DNA"/>
</dbReference>
<dbReference type="InterPro" id="IPR047182">
    <property type="entry name" value="MRM1"/>
</dbReference>
<dbReference type="AlphaFoldDB" id="A0AB34KKA5"/>
<evidence type="ECO:0000256" key="2">
    <source>
        <dbReference type="ARBA" id="ARBA00007228"/>
    </source>
</evidence>
<feature type="compositionally biased region" description="Polar residues" evidence="10">
    <location>
        <begin position="8"/>
        <end position="17"/>
    </location>
</feature>
<evidence type="ECO:0000256" key="3">
    <source>
        <dbReference type="ARBA" id="ARBA00022552"/>
    </source>
</evidence>